<dbReference type="KEGG" id="ndi:NDAI_0F01440"/>
<accession>G0WCF2</accession>
<gene>
    <name evidence="2" type="primary">NDAI0F01440</name>
    <name evidence="2" type="ordered locus">NDAI_0F01440</name>
</gene>
<feature type="region of interest" description="Disordered" evidence="1">
    <location>
        <begin position="1"/>
        <end position="207"/>
    </location>
</feature>
<dbReference type="Proteomes" id="UP000000689">
    <property type="component" value="Chromosome 6"/>
</dbReference>
<feature type="compositionally biased region" description="Gly residues" evidence="1">
    <location>
        <begin position="77"/>
        <end position="96"/>
    </location>
</feature>
<evidence type="ECO:0000313" key="3">
    <source>
        <dbReference type="Proteomes" id="UP000000689"/>
    </source>
</evidence>
<evidence type="ECO:0000256" key="1">
    <source>
        <dbReference type="SAM" id="MobiDB-lite"/>
    </source>
</evidence>
<feature type="compositionally biased region" description="Low complexity" evidence="1">
    <location>
        <begin position="48"/>
        <end position="63"/>
    </location>
</feature>
<dbReference type="RefSeq" id="XP_003670706.1">
    <property type="nucleotide sequence ID" value="XM_003670658.1"/>
</dbReference>
<feature type="compositionally biased region" description="Low complexity" evidence="1">
    <location>
        <begin position="119"/>
        <end position="129"/>
    </location>
</feature>
<proteinExistence type="predicted"/>
<sequence length="207" mass="22014">MANLFNKFQEKLHGDKDEEEEHQQQQQGGGQQQQYRQNQPSSTRSKHQYQTSQSGQGQPSSWGMNEAGDDEFNDTSLGGGSGGGGGGMRGAGGLGGRQRATHQGAGGFNTTTGQEYDFSSGQSQGLGQQEYGAGGDNAFRDDSNLGRGAGGGLMGEEEEEDEEQDDDFLSSGQRQKPSGGRYRSGQDTSYTSSMGGNRMSGNRGDNW</sequence>
<dbReference type="AlphaFoldDB" id="G0WCF2"/>
<organism evidence="2 3">
    <name type="scientific">Naumovozyma dairenensis (strain ATCC 10597 / BCRC 20456 / CBS 421 / NBRC 0211 / NRRL Y-12639)</name>
    <name type="common">Saccharomyces dairenensis</name>
    <dbReference type="NCBI Taxonomy" id="1071378"/>
    <lineage>
        <taxon>Eukaryota</taxon>
        <taxon>Fungi</taxon>
        <taxon>Dikarya</taxon>
        <taxon>Ascomycota</taxon>
        <taxon>Saccharomycotina</taxon>
        <taxon>Saccharomycetes</taxon>
        <taxon>Saccharomycetales</taxon>
        <taxon>Saccharomycetaceae</taxon>
        <taxon>Naumovozyma</taxon>
    </lineage>
</organism>
<feature type="compositionally biased region" description="Polar residues" evidence="1">
    <location>
        <begin position="185"/>
        <end position="207"/>
    </location>
</feature>
<protein>
    <submittedName>
        <fullName evidence="2">Uncharacterized protein</fullName>
    </submittedName>
</protein>
<name>G0WCF2_NAUDC</name>
<keyword evidence="3" id="KW-1185">Reference proteome</keyword>
<reference evidence="2 3" key="1">
    <citation type="journal article" date="2011" name="Proc. Natl. Acad. Sci. U.S.A.">
        <title>Evolutionary erosion of yeast sex chromosomes by mating-type switching accidents.</title>
        <authorList>
            <person name="Gordon J.L."/>
            <person name="Armisen D."/>
            <person name="Proux-Wera E."/>
            <person name="Oheigeartaigh S.S."/>
            <person name="Byrne K.P."/>
            <person name="Wolfe K.H."/>
        </authorList>
    </citation>
    <scope>NUCLEOTIDE SEQUENCE [LARGE SCALE GENOMIC DNA]</scope>
    <source>
        <strain evidence="3">ATCC 10597 / BCRC 20456 / CBS 421 / NBRC 0211 / NRRL Y-12639</strain>
    </source>
</reference>
<evidence type="ECO:0000313" key="2">
    <source>
        <dbReference type="EMBL" id="CCD25463.1"/>
    </source>
</evidence>
<dbReference type="HOGENOM" id="CLU_1326702_0_0_1"/>
<feature type="compositionally biased region" description="Acidic residues" evidence="1">
    <location>
        <begin position="155"/>
        <end position="168"/>
    </location>
</feature>
<dbReference type="EMBL" id="HE580272">
    <property type="protein sequence ID" value="CCD25463.1"/>
    <property type="molecule type" value="Genomic_DNA"/>
</dbReference>
<dbReference type="GeneID" id="11499202"/>